<dbReference type="SUPFAM" id="SSF55031">
    <property type="entry name" value="Bacterial exopeptidase dimerisation domain"/>
    <property type="match status" value="1"/>
</dbReference>
<dbReference type="InterPro" id="IPR002933">
    <property type="entry name" value="Peptidase_M20"/>
</dbReference>
<comment type="similarity">
    <text evidence="1">Belongs to the peptidase M20 family.</text>
</comment>
<dbReference type="PaxDb" id="1198114-AciX9_0266"/>
<name>E8WW34_GRATM</name>
<comment type="cofactor">
    <cofactor evidence="3">
        <name>Zn(2+)</name>
        <dbReference type="ChEBI" id="CHEBI:29105"/>
    </cofactor>
    <text evidence="3">Binds 2 Zn(2+) ions per subunit.</text>
</comment>
<keyword evidence="3" id="KW-0479">Metal-binding</keyword>
<dbReference type="EC" id="3.5.1.87" evidence="4"/>
<gene>
    <name evidence="4" type="ordered locus">AciX9_0266</name>
</gene>
<dbReference type="SUPFAM" id="SSF53187">
    <property type="entry name" value="Zn-dependent exopeptidases"/>
    <property type="match status" value="1"/>
</dbReference>
<feature type="binding site" evidence="3">
    <location>
        <position position="201"/>
    </location>
    <ligand>
        <name>Zn(2+)</name>
        <dbReference type="ChEBI" id="CHEBI:29105"/>
        <label>1</label>
    </ligand>
</feature>
<sequence>MSGTKANAGVEPARVLADLRELKALTGDEHGAQRVAWTPVWLKARSWFEGKLDEIAKTAPRLERRYDAAGNLWATLPGESAQALLMGGHLDSVPNGGWLDGCLGVLTALEVLRGMAEVYEGRPPMTIRVVDWADEEGARFGRSLFGSSAFAGAHSIAADRGRTDREGMTLEAALKACGYDVERIGEAAVEQKDAAAYLELHIEQGPVLEGLGLPLAVVLGTKGVERHAITFHGQEAHSGSTPMTVRRDALAAAAKLALEIRPIARKRSHDSVATMGSVKTFPGIVTAVVGRCETTLDMRDLYPEILAGMFADARAASERFAAEEGCTVEWQRIWSIEPIPFDPKLIELATEAVKEVAGAAPLLPSGPLHDAAEVSRAGIPTVMVFVQSLNGLSHNSAEDTKEEHLAMAVKAFGGLAARTLAEFA</sequence>
<reference evidence="5" key="1">
    <citation type="submission" date="2011-01" db="EMBL/GenBank/DDBJ databases">
        <title>Complete sequence of chromosome of Acidobacterium sp. MP5ACTX9.</title>
        <authorList>
            <consortium name="US DOE Joint Genome Institute"/>
            <person name="Lucas S."/>
            <person name="Copeland A."/>
            <person name="Lapidus A."/>
            <person name="Cheng J.-F."/>
            <person name="Goodwin L."/>
            <person name="Pitluck S."/>
            <person name="Teshima H."/>
            <person name="Detter J.C."/>
            <person name="Han C."/>
            <person name="Tapia R."/>
            <person name="Land M."/>
            <person name="Hauser L."/>
            <person name="Kyrpides N."/>
            <person name="Ivanova N."/>
            <person name="Ovchinnikova G."/>
            <person name="Pagani I."/>
            <person name="Rawat S.R."/>
            <person name="Mannisto M."/>
            <person name="Haggblom M.M."/>
            <person name="Woyke T."/>
        </authorList>
    </citation>
    <scope>NUCLEOTIDE SEQUENCE [LARGE SCALE GENOMIC DNA]</scope>
    <source>
        <strain evidence="5">MP5ACTX9</strain>
    </source>
</reference>
<feature type="binding site" evidence="3">
    <location>
        <position position="89"/>
    </location>
    <ligand>
        <name>Zn(2+)</name>
        <dbReference type="ChEBI" id="CHEBI:29105"/>
        <label>1</label>
    </ligand>
</feature>
<dbReference type="STRING" id="1198114.AciX9_0266"/>
<dbReference type="PANTHER" id="PTHR32494:SF5">
    <property type="entry name" value="ALLANTOATE AMIDOHYDROLASE"/>
    <property type="match status" value="1"/>
</dbReference>
<dbReference type="NCBIfam" id="TIGR01879">
    <property type="entry name" value="hydantase"/>
    <property type="match status" value="1"/>
</dbReference>
<dbReference type="PANTHER" id="PTHR32494">
    <property type="entry name" value="ALLANTOATE DEIMINASE-RELATED"/>
    <property type="match status" value="1"/>
</dbReference>
<dbReference type="InterPro" id="IPR010158">
    <property type="entry name" value="Amidase_Cbmase"/>
</dbReference>
<dbReference type="KEGG" id="acm:AciX9_0266"/>
<dbReference type="RefSeq" id="WP_013578668.1">
    <property type="nucleotide sequence ID" value="NC_015064.1"/>
</dbReference>
<dbReference type="PIRSF" id="PIRSF001235">
    <property type="entry name" value="Amidase_carbamoylase"/>
    <property type="match status" value="1"/>
</dbReference>
<dbReference type="InterPro" id="IPR036264">
    <property type="entry name" value="Bact_exopeptidase_dim_dom"/>
</dbReference>
<organism evidence="5">
    <name type="scientific">Granulicella tundricola (strain ATCC BAA-1859 / DSM 23138 / MP5ACTX9)</name>
    <dbReference type="NCBI Taxonomy" id="1198114"/>
    <lineage>
        <taxon>Bacteria</taxon>
        <taxon>Pseudomonadati</taxon>
        <taxon>Acidobacteriota</taxon>
        <taxon>Terriglobia</taxon>
        <taxon>Terriglobales</taxon>
        <taxon>Acidobacteriaceae</taxon>
        <taxon>Granulicella</taxon>
    </lineage>
</organism>
<evidence type="ECO:0000256" key="3">
    <source>
        <dbReference type="PIRSR" id="PIRSR001235-1"/>
    </source>
</evidence>
<protein>
    <submittedName>
        <fullName evidence="4">Amidase, hydantoinase/carbamoylase family</fullName>
        <ecNumber evidence="4">3.5.1.87</ecNumber>
    </submittedName>
</protein>
<proteinExistence type="inferred from homology"/>
<keyword evidence="5" id="KW-1185">Reference proteome</keyword>
<keyword evidence="2 4" id="KW-0378">Hydrolase</keyword>
<evidence type="ECO:0000313" key="5">
    <source>
        <dbReference type="Proteomes" id="UP000000343"/>
    </source>
</evidence>
<dbReference type="eggNOG" id="COG0624">
    <property type="taxonomic scope" value="Bacteria"/>
</dbReference>
<dbReference type="AlphaFoldDB" id="E8WW34"/>
<evidence type="ECO:0000256" key="2">
    <source>
        <dbReference type="ARBA" id="ARBA00022801"/>
    </source>
</evidence>
<evidence type="ECO:0000313" key="4">
    <source>
        <dbReference type="EMBL" id="ADW67340.1"/>
    </source>
</evidence>
<dbReference type="Gene3D" id="3.40.630.10">
    <property type="entry name" value="Zn peptidases"/>
    <property type="match status" value="1"/>
</dbReference>
<dbReference type="GO" id="GO:0016813">
    <property type="term" value="F:hydrolase activity, acting on carbon-nitrogen (but not peptide) bonds, in linear amidines"/>
    <property type="evidence" value="ECO:0007669"/>
    <property type="project" value="InterPro"/>
</dbReference>
<dbReference type="HOGENOM" id="CLU_024588_6_1_0"/>
<dbReference type="Pfam" id="PF01546">
    <property type="entry name" value="Peptidase_M20"/>
    <property type="match status" value="1"/>
</dbReference>
<feature type="binding site" evidence="3">
    <location>
        <position position="394"/>
    </location>
    <ligand>
        <name>Zn(2+)</name>
        <dbReference type="ChEBI" id="CHEBI:29105"/>
        <label>2</label>
    </ligand>
</feature>
<dbReference type="GO" id="GO:0046872">
    <property type="term" value="F:metal ion binding"/>
    <property type="evidence" value="ECO:0007669"/>
    <property type="project" value="UniProtKB-KW"/>
</dbReference>
<dbReference type="EMBL" id="CP002480">
    <property type="protein sequence ID" value="ADW67340.1"/>
    <property type="molecule type" value="Genomic_DNA"/>
</dbReference>
<evidence type="ECO:0000256" key="1">
    <source>
        <dbReference type="ARBA" id="ARBA00006153"/>
    </source>
</evidence>
<feature type="binding site" evidence="3">
    <location>
        <position position="100"/>
    </location>
    <ligand>
        <name>Zn(2+)</name>
        <dbReference type="ChEBI" id="CHEBI:29105"/>
        <label>1</label>
    </ligand>
</feature>
<keyword evidence="3" id="KW-0862">Zinc</keyword>
<dbReference type="Proteomes" id="UP000000343">
    <property type="component" value="Chromosome"/>
</dbReference>
<feature type="binding site" evidence="3">
    <location>
        <position position="136"/>
    </location>
    <ligand>
        <name>Zn(2+)</name>
        <dbReference type="ChEBI" id="CHEBI:29105"/>
        <label>2</label>
    </ligand>
</feature>
<dbReference type="OrthoDB" id="9808195at2"/>
<feature type="binding site" evidence="3">
    <location>
        <position position="100"/>
    </location>
    <ligand>
        <name>Zn(2+)</name>
        <dbReference type="ChEBI" id="CHEBI:29105"/>
        <label>2</label>
    </ligand>
</feature>
<dbReference type="GO" id="GO:0050538">
    <property type="term" value="F:N-carbamoyl-L-amino-acid hydrolase activity"/>
    <property type="evidence" value="ECO:0007669"/>
    <property type="project" value="UniProtKB-EC"/>
</dbReference>
<accession>E8WW34</accession>
<dbReference type="Gene3D" id="3.30.70.360">
    <property type="match status" value="1"/>
</dbReference>